<dbReference type="Proteomes" id="UP000005466">
    <property type="component" value="Unassembled WGS sequence"/>
</dbReference>
<reference evidence="8 9" key="1">
    <citation type="journal article" date="2011" name="PLoS Pathog.">
        <title>Dynamic evolution of pathogenicity revealed by sequencing and comparative genomics of 19 Pseudomonas syringae isolates.</title>
        <authorList>
            <person name="Baltrus D.A."/>
            <person name="Nishimura M.T."/>
            <person name="Romanchuk A."/>
            <person name="Chang J.H."/>
            <person name="Mukhtar M.S."/>
            <person name="Cherkis K."/>
            <person name="Roach J."/>
            <person name="Grant S.R."/>
            <person name="Jones C.D."/>
            <person name="Dangl J.L."/>
        </authorList>
    </citation>
    <scope>NUCLEOTIDE SEQUENCE [LARGE SCALE GENOMIC DNA]</scope>
    <source>
        <strain evidence="9">race 4</strain>
    </source>
</reference>
<dbReference type="InterPro" id="IPR000620">
    <property type="entry name" value="EamA_dom"/>
</dbReference>
<dbReference type="InterPro" id="IPR050638">
    <property type="entry name" value="AA-Vitamin_Transporters"/>
</dbReference>
<feature type="transmembrane region" description="Helical" evidence="6">
    <location>
        <begin position="63"/>
        <end position="83"/>
    </location>
</feature>
<comment type="subcellular location">
    <subcellularLocation>
        <location evidence="1">Membrane</location>
        <topology evidence="1">Multi-pass membrane protein</topology>
    </subcellularLocation>
</comment>
<feature type="transmembrane region" description="Helical" evidence="6">
    <location>
        <begin position="31"/>
        <end position="51"/>
    </location>
</feature>
<evidence type="ECO:0000256" key="4">
    <source>
        <dbReference type="ARBA" id="ARBA00022989"/>
    </source>
</evidence>
<keyword evidence="4 6" id="KW-1133">Transmembrane helix</keyword>
<feature type="non-terminal residue" evidence="8">
    <location>
        <position position="109"/>
    </location>
</feature>
<comment type="caution">
    <text evidence="8">The sequence shown here is derived from an EMBL/GenBank/DDBJ whole genome shotgun (WGS) entry which is preliminary data.</text>
</comment>
<dbReference type="GO" id="GO:0016020">
    <property type="term" value="C:membrane"/>
    <property type="evidence" value="ECO:0007669"/>
    <property type="project" value="UniProtKB-SubCell"/>
</dbReference>
<keyword evidence="3 6" id="KW-0812">Transmembrane</keyword>
<evidence type="ECO:0000256" key="6">
    <source>
        <dbReference type="SAM" id="Phobius"/>
    </source>
</evidence>
<comment type="similarity">
    <text evidence="2">Belongs to the EamA transporter family.</text>
</comment>
<evidence type="ECO:0000259" key="7">
    <source>
        <dbReference type="Pfam" id="PF00892"/>
    </source>
</evidence>
<dbReference type="HOGENOM" id="CLU_2189578_0_0_6"/>
<evidence type="ECO:0000256" key="3">
    <source>
        <dbReference type="ARBA" id="ARBA00022692"/>
    </source>
</evidence>
<name>F3C5L4_PSESG</name>
<dbReference type="AlphaFoldDB" id="F3C5L4"/>
<sequence>MNISLYLLTVLIWGTTWIALKLQLGDVAIPVSIVYRFALAALVLFAFLLLTKRLQPVNRRGQLICLAQGVCLFCVNFMCFYTASQWIPSGLIAVVFSTSTLWNAVQPWL</sequence>
<proteinExistence type="inferred from homology"/>
<feature type="domain" description="EamA" evidence="7">
    <location>
        <begin position="3"/>
        <end position="105"/>
    </location>
</feature>
<protein>
    <submittedName>
        <fullName evidence="8">Membrane protein</fullName>
    </submittedName>
</protein>
<dbReference type="PANTHER" id="PTHR32322">
    <property type="entry name" value="INNER MEMBRANE TRANSPORTER"/>
    <property type="match status" value="1"/>
</dbReference>
<evidence type="ECO:0000313" key="8">
    <source>
        <dbReference type="EMBL" id="EGH13676.1"/>
    </source>
</evidence>
<organism evidence="8 9">
    <name type="scientific">Pseudomonas savastanoi pv. glycinea str. race 4</name>
    <dbReference type="NCBI Taxonomy" id="875330"/>
    <lineage>
        <taxon>Bacteria</taxon>
        <taxon>Pseudomonadati</taxon>
        <taxon>Pseudomonadota</taxon>
        <taxon>Gammaproteobacteria</taxon>
        <taxon>Pseudomonadales</taxon>
        <taxon>Pseudomonadaceae</taxon>
        <taxon>Pseudomonas</taxon>
    </lineage>
</organism>
<evidence type="ECO:0000313" key="9">
    <source>
        <dbReference type="Proteomes" id="UP000005466"/>
    </source>
</evidence>
<keyword evidence="5 6" id="KW-0472">Membrane</keyword>
<evidence type="ECO:0000256" key="2">
    <source>
        <dbReference type="ARBA" id="ARBA00007362"/>
    </source>
</evidence>
<dbReference type="EMBL" id="ADWY01000659">
    <property type="protein sequence ID" value="EGH13676.1"/>
    <property type="molecule type" value="Genomic_DNA"/>
</dbReference>
<accession>F3C5L4</accession>
<dbReference type="PANTHER" id="PTHR32322:SF2">
    <property type="entry name" value="EAMA DOMAIN-CONTAINING PROTEIN"/>
    <property type="match status" value="1"/>
</dbReference>
<dbReference type="Pfam" id="PF00892">
    <property type="entry name" value="EamA"/>
    <property type="match status" value="1"/>
</dbReference>
<dbReference type="SUPFAM" id="SSF103481">
    <property type="entry name" value="Multidrug resistance efflux transporter EmrE"/>
    <property type="match status" value="1"/>
</dbReference>
<gene>
    <name evidence="8" type="ORF">Pgy4_14869</name>
</gene>
<evidence type="ECO:0000256" key="1">
    <source>
        <dbReference type="ARBA" id="ARBA00004141"/>
    </source>
</evidence>
<evidence type="ECO:0000256" key="5">
    <source>
        <dbReference type="ARBA" id="ARBA00023136"/>
    </source>
</evidence>
<dbReference type="InterPro" id="IPR037185">
    <property type="entry name" value="EmrE-like"/>
</dbReference>